<dbReference type="STRING" id="126957.T1JJC9"/>
<feature type="chain" id="PRO_5004590541" evidence="3">
    <location>
        <begin position="19"/>
        <end position="202"/>
    </location>
</feature>
<dbReference type="EnsemblMetazoa" id="SMAR013959-RA">
    <property type="protein sequence ID" value="SMAR013959-PA"/>
    <property type="gene ID" value="SMAR013959"/>
</dbReference>
<dbReference type="InterPro" id="IPR000618">
    <property type="entry name" value="Insect_cuticle"/>
</dbReference>
<feature type="region of interest" description="Disordered" evidence="2">
    <location>
        <begin position="147"/>
        <end position="170"/>
    </location>
</feature>
<dbReference type="PANTHER" id="PTHR10380:SF234">
    <property type="entry name" value="CUTICULAR PROTEIN 97EA, ISOFORM A"/>
    <property type="match status" value="1"/>
</dbReference>
<dbReference type="PROSITE" id="PS51155">
    <property type="entry name" value="CHIT_BIND_RR_2"/>
    <property type="match status" value="1"/>
</dbReference>
<evidence type="ECO:0000256" key="1">
    <source>
        <dbReference type="PROSITE-ProRule" id="PRU00497"/>
    </source>
</evidence>
<protein>
    <submittedName>
        <fullName evidence="4">Uncharacterized protein</fullName>
    </submittedName>
</protein>
<accession>T1JJC9</accession>
<evidence type="ECO:0000256" key="2">
    <source>
        <dbReference type="SAM" id="MobiDB-lite"/>
    </source>
</evidence>
<proteinExistence type="predicted"/>
<dbReference type="AlphaFoldDB" id="T1JJC9"/>
<evidence type="ECO:0000256" key="3">
    <source>
        <dbReference type="SAM" id="SignalP"/>
    </source>
</evidence>
<keyword evidence="1" id="KW-0193">Cuticle</keyword>
<dbReference type="GO" id="GO:0062129">
    <property type="term" value="C:chitin-based extracellular matrix"/>
    <property type="evidence" value="ECO:0007669"/>
    <property type="project" value="TreeGrafter"/>
</dbReference>
<dbReference type="Proteomes" id="UP000014500">
    <property type="component" value="Unassembled WGS sequence"/>
</dbReference>
<dbReference type="PhylomeDB" id="T1JJC9"/>
<organism evidence="4 5">
    <name type="scientific">Strigamia maritima</name>
    <name type="common">European centipede</name>
    <name type="synonym">Geophilus maritimus</name>
    <dbReference type="NCBI Taxonomy" id="126957"/>
    <lineage>
        <taxon>Eukaryota</taxon>
        <taxon>Metazoa</taxon>
        <taxon>Ecdysozoa</taxon>
        <taxon>Arthropoda</taxon>
        <taxon>Myriapoda</taxon>
        <taxon>Chilopoda</taxon>
        <taxon>Pleurostigmophora</taxon>
        <taxon>Geophilomorpha</taxon>
        <taxon>Linotaeniidae</taxon>
        <taxon>Strigamia</taxon>
    </lineage>
</organism>
<feature type="signal peptide" evidence="3">
    <location>
        <begin position="1"/>
        <end position="18"/>
    </location>
</feature>
<sequence>MKTFSFVIFAVLLLAVESQRGRQRQVHEFFHGEEVDSNFIQVNNRRFTPAPIPVVKIMKQMHEVHEDGSYTFGYESQDGTFRIETRSPDGMTKGKYGYRDQSGSLHEIDYIAGGTIGYEPQGDGIIVPPRAPPPPKNRPIFQQRRFEEQEEQIPIRRGPAPLPPPQRRPMNDGSLFYRSQPARININPMVEYISNLQPWAKS</sequence>
<keyword evidence="3" id="KW-0732">Signal</keyword>
<evidence type="ECO:0000313" key="4">
    <source>
        <dbReference type="EnsemblMetazoa" id="SMAR013959-PA"/>
    </source>
</evidence>
<dbReference type="Pfam" id="PF00379">
    <property type="entry name" value="Chitin_bind_4"/>
    <property type="match status" value="1"/>
</dbReference>
<evidence type="ECO:0000313" key="5">
    <source>
        <dbReference type="Proteomes" id="UP000014500"/>
    </source>
</evidence>
<dbReference type="PANTHER" id="PTHR10380">
    <property type="entry name" value="CUTICLE PROTEIN"/>
    <property type="match status" value="1"/>
</dbReference>
<dbReference type="HOGENOM" id="CLU_1356190_0_0_1"/>
<keyword evidence="5" id="KW-1185">Reference proteome</keyword>
<reference evidence="5" key="1">
    <citation type="submission" date="2011-05" db="EMBL/GenBank/DDBJ databases">
        <authorList>
            <person name="Richards S.R."/>
            <person name="Qu J."/>
            <person name="Jiang H."/>
            <person name="Jhangiani S.N."/>
            <person name="Agravi P."/>
            <person name="Goodspeed R."/>
            <person name="Gross S."/>
            <person name="Mandapat C."/>
            <person name="Jackson L."/>
            <person name="Mathew T."/>
            <person name="Pu L."/>
            <person name="Thornton R."/>
            <person name="Saada N."/>
            <person name="Wilczek-Boney K.B."/>
            <person name="Lee S."/>
            <person name="Kovar C."/>
            <person name="Wu Y."/>
            <person name="Scherer S.E."/>
            <person name="Worley K.C."/>
            <person name="Muzny D.M."/>
            <person name="Gibbs R."/>
        </authorList>
    </citation>
    <scope>NUCLEOTIDE SEQUENCE</scope>
    <source>
        <strain evidence="5">Brora</strain>
    </source>
</reference>
<dbReference type="InterPro" id="IPR050468">
    <property type="entry name" value="Cuticle_Struct_Prot"/>
</dbReference>
<name>T1JJC9_STRMM</name>
<dbReference type="GO" id="GO:0008010">
    <property type="term" value="F:structural constituent of chitin-based larval cuticle"/>
    <property type="evidence" value="ECO:0007669"/>
    <property type="project" value="TreeGrafter"/>
</dbReference>
<reference evidence="4" key="2">
    <citation type="submission" date="2015-02" db="UniProtKB">
        <authorList>
            <consortium name="EnsemblMetazoa"/>
        </authorList>
    </citation>
    <scope>IDENTIFICATION</scope>
</reference>
<dbReference type="EMBL" id="JH431715">
    <property type="status" value="NOT_ANNOTATED_CDS"/>
    <property type="molecule type" value="Genomic_DNA"/>
</dbReference>
<dbReference type="eggNOG" id="ENOG502RZJ4">
    <property type="taxonomic scope" value="Eukaryota"/>
</dbReference>